<dbReference type="InterPro" id="IPR033799">
    <property type="entry name" value="CdiA_EC869-like"/>
</dbReference>
<dbReference type="EMBL" id="MZGX01000013">
    <property type="protein sequence ID" value="OPX43956.1"/>
    <property type="molecule type" value="Genomic_DNA"/>
</dbReference>
<keyword evidence="2" id="KW-1133">Transmembrane helix</keyword>
<evidence type="ECO:0000259" key="4">
    <source>
        <dbReference type="Pfam" id="PF21111"/>
    </source>
</evidence>
<dbReference type="RefSeq" id="WP_242656498.1">
    <property type="nucleotide sequence ID" value="NZ_MZGX01000013.1"/>
</dbReference>
<feature type="compositionally biased region" description="Polar residues" evidence="1">
    <location>
        <begin position="295"/>
        <end position="314"/>
    </location>
</feature>
<evidence type="ECO:0000256" key="1">
    <source>
        <dbReference type="SAM" id="MobiDB-lite"/>
    </source>
</evidence>
<comment type="caution">
    <text evidence="5">The sequence shown here is derived from an EMBL/GenBank/DDBJ whole genome shotgun (WGS) entry which is preliminary data.</text>
</comment>
<dbReference type="Pfam" id="PF21111">
    <property type="entry name" value="CDI_toxin_EC869_like"/>
    <property type="match status" value="1"/>
</dbReference>
<keyword evidence="2" id="KW-0812">Transmembrane</keyword>
<accession>A0A1V4SKD0</accession>
<protein>
    <submittedName>
        <fullName evidence="5">Uncharacterized protein</fullName>
    </submittedName>
</protein>
<proteinExistence type="predicted"/>
<dbReference type="InterPro" id="IPR025295">
    <property type="entry name" value="eCIS_core_dom"/>
</dbReference>
<feature type="compositionally biased region" description="Polar residues" evidence="1">
    <location>
        <begin position="23"/>
        <end position="32"/>
    </location>
</feature>
<evidence type="ECO:0000259" key="3">
    <source>
        <dbReference type="Pfam" id="PF13699"/>
    </source>
</evidence>
<feature type="compositionally biased region" description="Polar residues" evidence="1">
    <location>
        <begin position="131"/>
        <end position="162"/>
    </location>
</feature>
<dbReference type="STRING" id="48256.CLHUN_21990"/>
<evidence type="ECO:0000256" key="2">
    <source>
        <dbReference type="SAM" id="Phobius"/>
    </source>
</evidence>
<feature type="domain" description="CdiA toxin EC869-like" evidence="4">
    <location>
        <begin position="572"/>
        <end position="675"/>
    </location>
</feature>
<organism evidence="5 6">
    <name type="scientific">Ruminiclostridium hungatei</name>
    <name type="common">Clostridium hungatei</name>
    <dbReference type="NCBI Taxonomy" id="48256"/>
    <lineage>
        <taxon>Bacteria</taxon>
        <taxon>Bacillati</taxon>
        <taxon>Bacillota</taxon>
        <taxon>Clostridia</taxon>
        <taxon>Eubacteriales</taxon>
        <taxon>Oscillospiraceae</taxon>
        <taxon>Ruminiclostridium</taxon>
    </lineage>
</organism>
<evidence type="ECO:0000313" key="6">
    <source>
        <dbReference type="Proteomes" id="UP000191554"/>
    </source>
</evidence>
<dbReference type="Gene3D" id="3.40.1350.110">
    <property type="match status" value="1"/>
</dbReference>
<keyword evidence="6" id="KW-1185">Reference proteome</keyword>
<sequence>MQTKVLQKKTDRSVGEGVKQGENKSSAITSEPKNPAAKARDYREIMQMLLINPDAITYEDFIILQKAIGYREALALMEDMRQRKRMKKGALPENTPGTLTGGRYGQSRTEAKPGTYGELRRGAIPGKKQQNEQSVQSGQNDQKAIQMKQGESSAPANGQSETDMPDHLRAGLERLSGTDLSDVTVHRDSHKPQQVGALAYTQGSDIYVEPGQEQHLPHEGWHAVQQKQGRVKPTLQMKTGVSVNEDAGLEREADIMGSRALQEGVKSISPGNGPVSRSETQSTLGVGIQAGAGQSLGQSPGNTIQRRPNSQMNNSREDFDKTVRTGRMNLGVGKQSDSITFKDDEIKWYYIGTDVMKMLKSMQTTASAMRSREAAEVIESAHRPFLEKLQHNRKLKLSADKLQLLFLFDPEGVKDYLYGKSEALINDVYKRLTGKEPVYYAKTVTGWKVTDRRPGTWKDIFSEVISDARVLLTRNDGMPHDLISFVLPMVLTGLVFIGLYEIGLVAQGIAYFGLGNTLRMFASGTLARTLAQQSSMTNAAQMADEVVTLPKDTWLKGWLERGNIIDKLRGNGLGHNFPVIDKLENKVAVSIKSLDTAAATYQNSSALLSKLNSFVYQLSRFDGATYGGKSAFQGVDFSSKALELVIPDVQLSMEQIQAIIKAKEYANSLEIGFKIIIGQ</sequence>
<feature type="region of interest" description="Disordered" evidence="1">
    <location>
        <begin position="1"/>
        <end position="38"/>
    </location>
</feature>
<feature type="compositionally biased region" description="Basic and acidic residues" evidence="1">
    <location>
        <begin position="8"/>
        <end position="22"/>
    </location>
</feature>
<name>A0A1V4SKD0_RUMHU</name>
<evidence type="ECO:0000313" key="5">
    <source>
        <dbReference type="EMBL" id="OPX43956.1"/>
    </source>
</evidence>
<dbReference type="Proteomes" id="UP000191554">
    <property type="component" value="Unassembled WGS sequence"/>
</dbReference>
<dbReference type="GO" id="GO:0004530">
    <property type="term" value="F:deoxyribonuclease I activity"/>
    <property type="evidence" value="ECO:0007669"/>
    <property type="project" value="InterPro"/>
</dbReference>
<feature type="domain" description="eCIS core" evidence="3">
    <location>
        <begin position="164"/>
        <end position="229"/>
    </location>
</feature>
<dbReference type="Pfam" id="PF13699">
    <property type="entry name" value="eCIS_core"/>
    <property type="match status" value="1"/>
</dbReference>
<feature type="region of interest" description="Disordered" evidence="1">
    <location>
        <begin position="291"/>
        <end position="321"/>
    </location>
</feature>
<feature type="region of interest" description="Disordered" evidence="1">
    <location>
        <begin position="85"/>
        <end position="165"/>
    </location>
</feature>
<keyword evidence="2" id="KW-0472">Membrane</keyword>
<reference evidence="5 6" key="1">
    <citation type="submission" date="2017-03" db="EMBL/GenBank/DDBJ databases">
        <title>Genome sequence of Clostridium hungatei DSM 14427.</title>
        <authorList>
            <person name="Poehlein A."/>
            <person name="Daniel R."/>
        </authorList>
    </citation>
    <scope>NUCLEOTIDE SEQUENCE [LARGE SCALE GENOMIC DNA]</scope>
    <source>
        <strain evidence="5 6">DSM 14427</strain>
    </source>
</reference>
<feature type="transmembrane region" description="Helical" evidence="2">
    <location>
        <begin position="485"/>
        <end position="514"/>
    </location>
</feature>
<dbReference type="AlphaFoldDB" id="A0A1V4SKD0"/>
<gene>
    <name evidence="5" type="ORF">CLHUN_21990</name>
</gene>